<feature type="transmembrane region" description="Helical" evidence="1">
    <location>
        <begin position="63"/>
        <end position="82"/>
    </location>
</feature>
<evidence type="ECO:0000256" key="1">
    <source>
        <dbReference type="SAM" id="Phobius"/>
    </source>
</evidence>
<gene>
    <name evidence="2" type="ORF">ACM44_01110</name>
</gene>
<keyword evidence="1" id="KW-0472">Membrane</keyword>
<keyword evidence="1" id="KW-1133">Transmembrane helix</keyword>
<reference evidence="2 3" key="1">
    <citation type="journal article" date="2004" name="Int. J. Syst. Evol. Microbiol.">
        <title>Kaistella koreensis gen. nov., sp. nov., a novel member of the Chryseobacterium-Bergeyella-Riemerella branch.</title>
        <authorList>
            <person name="Kim M.K."/>
            <person name="Im W.T."/>
            <person name="Shin Y.K."/>
            <person name="Lim J.H."/>
            <person name="Kim S.H."/>
            <person name="Lee B.C."/>
            <person name="Park M.Y."/>
            <person name="Lee K.Y."/>
            <person name="Lee S.T."/>
        </authorList>
    </citation>
    <scope>NUCLEOTIDE SEQUENCE [LARGE SCALE GENOMIC DNA]</scope>
    <source>
        <strain evidence="2 3">CCUG 49689</strain>
    </source>
</reference>
<dbReference type="PATRIC" id="fig|1304281.5.peg.231"/>
<protein>
    <submittedName>
        <fullName evidence="2">Uncharacterized protein</fullName>
    </submittedName>
</protein>
<proteinExistence type="predicted"/>
<dbReference type="AlphaFoldDB" id="A0A0J7J2U3"/>
<evidence type="ECO:0000313" key="3">
    <source>
        <dbReference type="Proteomes" id="UP000035900"/>
    </source>
</evidence>
<keyword evidence="1" id="KW-0812">Transmembrane</keyword>
<dbReference type="Proteomes" id="UP000035900">
    <property type="component" value="Unassembled WGS sequence"/>
</dbReference>
<dbReference type="OrthoDB" id="1265264at2"/>
<accession>A0A0J7J2U3</accession>
<evidence type="ECO:0000313" key="2">
    <source>
        <dbReference type="EMBL" id="KMQ72718.1"/>
    </source>
</evidence>
<organism evidence="2 3">
    <name type="scientific">Chryseobacterium koreense CCUG 49689</name>
    <dbReference type="NCBI Taxonomy" id="1304281"/>
    <lineage>
        <taxon>Bacteria</taxon>
        <taxon>Pseudomonadati</taxon>
        <taxon>Bacteroidota</taxon>
        <taxon>Flavobacteriia</taxon>
        <taxon>Flavobacteriales</taxon>
        <taxon>Weeksellaceae</taxon>
        <taxon>Chryseobacterium group</taxon>
        <taxon>Chryseobacterium</taxon>
    </lineage>
</organism>
<comment type="caution">
    <text evidence="2">The sequence shown here is derived from an EMBL/GenBank/DDBJ whole genome shotgun (WGS) entry which is preliminary data.</text>
</comment>
<dbReference type="EMBL" id="LFNG01000001">
    <property type="protein sequence ID" value="KMQ72718.1"/>
    <property type="molecule type" value="Genomic_DNA"/>
</dbReference>
<sequence length="137" mass="16285">MKIKSNTLYIVLYFLMFFVHFGIWQWLKIGFEPTFIKYYLFLTLLFVTVVTILSIIKNIFPTYIGFAFMGLVMFKLMIMFLVMNKLHLSEVPNYKVHFIIPYLISLLLETLYAVKMIQNEYANKENLDPNTEDKKGV</sequence>
<name>A0A0J7J2U3_9FLAO</name>
<feature type="transmembrane region" description="Helical" evidence="1">
    <location>
        <begin position="94"/>
        <end position="114"/>
    </location>
</feature>
<keyword evidence="3" id="KW-1185">Reference proteome</keyword>
<feature type="transmembrane region" description="Helical" evidence="1">
    <location>
        <begin position="38"/>
        <end position="56"/>
    </location>
</feature>
<dbReference type="RefSeq" id="WP_048498246.1">
    <property type="nucleotide sequence ID" value="NZ_LFNG01000001.1"/>
</dbReference>
<feature type="transmembrane region" description="Helical" evidence="1">
    <location>
        <begin position="7"/>
        <end position="26"/>
    </location>
</feature>